<accession>A0A195EZJ7</accession>
<evidence type="ECO:0000313" key="2">
    <source>
        <dbReference type="EMBL" id="KYN33725.1"/>
    </source>
</evidence>
<dbReference type="Proteomes" id="UP000078541">
    <property type="component" value="Unassembled WGS sequence"/>
</dbReference>
<reference evidence="2 3" key="1">
    <citation type="submission" date="2016-03" db="EMBL/GenBank/DDBJ databases">
        <title>Trachymyrmex septentrionalis WGS genome.</title>
        <authorList>
            <person name="Nygaard S."/>
            <person name="Hu H."/>
            <person name="Boomsma J."/>
            <person name="Zhang G."/>
        </authorList>
    </citation>
    <scope>NUCLEOTIDE SEQUENCE [LARGE SCALE GENOMIC DNA]</scope>
    <source>
        <strain evidence="2">Tsep2-gDNA-1</strain>
        <tissue evidence="2">Whole body</tissue>
    </source>
</reference>
<feature type="compositionally biased region" description="Basic and acidic residues" evidence="1">
    <location>
        <begin position="88"/>
        <end position="100"/>
    </location>
</feature>
<evidence type="ECO:0000256" key="1">
    <source>
        <dbReference type="SAM" id="MobiDB-lite"/>
    </source>
</evidence>
<organism evidence="2 3">
    <name type="scientific">Trachymyrmex septentrionalis</name>
    <dbReference type="NCBI Taxonomy" id="34720"/>
    <lineage>
        <taxon>Eukaryota</taxon>
        <taxon>Metazoa</taxon>
        <taxon>Ecdysozoa</taxon>
        <taxon>Arthropoda</taxon>
        <taxon>Hexapoda</taxon>
        <taxon>Insecta</taxon>
        <taxon>Pterygota</taxon>
        <taxon>Neoptera</taxon>
        <taxon>Endopterygota</taxon>
        <taxon>Hymenoptera</taxon>
        <taxon>Apocrita</taxon>
        <taxon>Aculeata</taxon>
        <taxon>Formicoidea</taxon>
        <taxon>Formicidae</taxon>
        <taxon>Myrmicinae</taxon>
        <taxon>Trachymyrmex</taxon>
    </lineage>
</organism>
<keyword evidence="3" id="KW-1185">Reference proteome</keyword>
<feature type="compositionally biased region" description="Basic residues" evidence="1">
    <location>
        <begin position="159"/>
        <end position="168"/>
    </location>
</feature>
<proteinExistence type="predicted"/>
<sequence>MSFTCTSSQFQRPNNLISGNSAGKATGNVFVVATTISSKTSLSSSVIIYLSKKKEKTVTCSFALFGITPLTASTTQMEAEGNGNGNLREVEDRQGERMTGRIEDRDRIGSQNGMNQHKTYERRENGIDTSYKREQGTEQRVNPEEESIQACPAAAISKRQAHTPRGKHCPQTSRATVNMRANRPGQRCMTPQSPPQSKR</sequence>
<dbReference type="AlphaFoldDB" id="A0A195EZJ7"/>
<protein>
    <submittedName>
        <fullName evidence="2">Uncharacterized protein</fullName>
    </submittedName>
</protein>
<evidence type="ECO:0000313" key="3">
    <source>
        <dbReference type="Proteomes" id="UP000078541"/>
    </source>
</evidence>
<feature type="region of interest" description="Disordered" evidence="1">
    <location>
        <begin position="77"/>
        <end position="100"/>
    </location>
</feature>
<name>A0A195EZJ7_9HYME</name>
<gene>
    <name evidence="2" type="ORF">ALC56_11983</name>
</gene>
<dbReference type="EMBL" id="KQ981897">
    <property type="protein sequence ID" value="KYN33725.1"/>
    <property type="molecule type" value="Genomic_DNA"/>
</dbReference>
<feature type="region of interest" description="Disordered" evidence="1">
    <location>
        <begin position="157"/>
        <end position="199"/>
    </location>
</feature>